<dbReference type="EMBL" id="FNQM01000022">
    <property type="protein sequence ID" value="SEA96329.1"/>
    <property type="molecule type" value="Genomic_DNA"/>
</dbReference>
<sequence>MSVQSDRPGLVAELFAIAVADALVAVDLSLGEWVAVLEAHNGGFSGRRAWFEESARMQLRLLAQGVHDDAPNDNLNLARRIDALPTLQSIAIMDVVDRFWTPSGIVEGGMQGLLESLGVVFSRTGHARLRRAAALV</sequence>
<evidence type="ECO:0000313" key="1">
    <source>
        <dbReference type="EMBL" id="SEA96329.1"/>
    </source>
</evidence>
<reference evidence="1 2" key="1">
    <citation type="submission" date="2016-10" db="EMBL/GenBank/DDBJ databases">
        <authorList>
            <person name="de Groot N.N."/>
        </authorList>
    </citation>
    <scope>NUCLEOTIDE SEQUENCE [LARGE SCALE GENOMIC DNA]</scope>
    <source>
        <strain evidence="1 2">DSM 15345</strain>
    </source>
</reference>
<dbReference type="AlphaFoldDB" id="A0A1H4FG50"/>
<evidence type="ECO:0000313" key="2">
    <source>
        <dbReference type="Proteomes" id="UP000198703"/>
    </source>
</evidence>
<proteinExistence type="predicted"/>
<dbReference type="OrthoDB" id="321954at2"/>
<dbReference type="STRING" id="89524.SAMN05444370_12212"/>
<protein>
    <submittedName>
        <fullName evidence="1">Uncharacterized protein</fullName>
    </submittedName>
</protein>
<accession>A0A1H4FG50</accession>
<gene>
    <name evidence="1" type="ORF">SAMN05444370_12212</name>
</gene>
<organism evidence="1 2">
    <name type="scientific">Rubrimonas cliftonensis</name>
    <dbReference type="NCBI Taxonomy" id="89524"/>
    <lineage>
        <taxon>Bacteria</taxon>
        <taxon>Pseudomonadati</taxon>
        <taxon>Pseudomonadota</taxon>
        <taxon>Alphaproteobacteria</taxon>
        <taxon>Rhodobacterales</taxon>
        <taxon>Paracoccaceae</taxon>
        <taxon>Rubrimonas</taxon>
    </lineage>
</organism>
<dbReference type="RefSeq" id="WP_093255961.1">
    <property type="nucleotide sequence ID" value="NZ_FNQM01000022.1"/>
</dbReference>
<dbReference type="Proteomes" id="UP000198703">
    <property type="component" value="Unassembled WGS sequence"/>
</dbReference>
<keyword evidence="2" id="KW-1185">Reference proteome</keyword>
<name>A0A1H4FG50_9RHOB</name>